<evidence type="ECO:0000313" key="1">
    <source>
        <dbReference type="EMBL" id="CED82789.1"/>
    </source>
</evidence>
<proteinExistence type="predicted"/>
<dbReference type="AlphaFoldDB" id="A0A0F7SQ16"/>
<protein>
    <submittedName>
        <fullName evidence="1">Uncharacterized protein</fullName>
    </submittedName>
</protein>
<name>A0A0F7SQ16_PHARH</name>
<sequence>MAYLSMIERQLPTASAYISLESTRISVATIQGSAWLKFLDFIVQDLPARSNI</sequence>
<accession>A0A0F7SQ16</accession>
<organism evidence="1">
    <name type="scientific">Phaffia rhodozyma</name>
    <name type="common">Yeast</name>
    <name type="synonym">Xanthophyllomyces dendrorhous</name>
    <dbReference type="NCBI Taxonomy" id="264483"/>
    <lineage>
        <taxon>Eukaryota</taxon>
        <taxon>Fungi</taxon>
        <taxon>Dikarya</taxon>
        <taxon>Basidiomycota</taxon>
        <taxon>Agaricomycotina</taxon>
        <taxon>Tremellomycetes</taxon>
        <taxon>Cystofilobasidiales</taxon>
        <taxon>Mrakiaceae</taxon>
        <taxon>Phaffia</taxon>
    </lineage>
</organism>
<dbReference type="EMBL" id="LN483142">
    <property type="protein sequence ID" value="CED82789.1"/>
    <property type="molecule type" value="Genomic_DNA"/>
</dbReference>
<reference evidence="1" key="1">
    <citation type="submission" date="2014-08" db="EMBL/GenBank/DDBJ databases">
        <authorList>
            <person name="Sharma Rahul"/>
            <person name="Thines Marco"/>
        </authorList>
    </citation>
    <scope>NUCLEOTIDE SEQUENCE</scope>
</reference>